<sequence>MVFDHFHMIRTLNVTRDRIRQREAGNNKMLKHIIYEWWKNSPDLSEKEKNLLMW</sequence>
<accession>A0AAX4NDQ6</accession>
<name>A0AAX4NDQ6_9ARCH</name>
<gene>
    <name evidence="2" type="ORF">OXIME_000114</name>
</gene>
<dbReference type="InterPro" id="IPR002560">
    <property type="entry name" value="Transposase_DDE"/>
</dbReference>
<evidence type="ECO:0000313" key="3">
    <source>
        <dbReference type="Proteomes" id="UP001451606"/>
    </source>
</evidence>
<organism evidence="2 3">
    <name type="scientific">Oxyplasma meridianum</name>
    <dbReference type="NCBI Taxonomy" id="3073602"/>
    <lineage>
        <taxon>Archaea</taxon>
        <taxon>Methanobacteriati</taxon>
        <taxon>Thermoplasmatota</taxon>
        <taxon>Thermoplasmata</taxon>
        <taxon>Thermoplasmatales</taxon>
        <taxon>Thermoplasmataceae</taxon>
        <taxon>Oxyplasma</taxon>
    </lineage>
</organism>
<evidence type="ECO:0000313" key="2">
    <source>
        <dbReference type="EMBL" id="WYX99579.1"/>
    </source>
</evidence>
<keyword evidence="3" id="KW-1185">Reference proteome</keyword>
<dbReference type="AlphaFoldDB" id="A0AAX4NDQ6"/>
<dbReference type="EMBL" id="CP133772">
    <property type="protein sequence ID" value="WYX99579.1"/>
    <property type="molecule type" value="Genomic_DNA"/>
</dbReference>
<protein>
    <submittedName>
        <fullName evidence="2">Transposase</fullName>
    </submittedName>
</protein>
<dbReference type="KEGG" id="omr:OXIME_000114"/>
<dbReference type="Pfam" id="PF01610">
    <property type="entry name" value="DDE_Tnp_ISL3"/>
    <property type="match status" value="1"/>
</dbReference>
<proteinExistence type="predicted"/>
<feature type="domain" description="Transposase IS204/IS1001/IS1096/IS1165 DDE" evidence="1">
    <location>
        <begin position="1"/>
        <end position="51"/>
    </location>
</feature>
<dbReference type="Proteomes" id="UP001451606">
    <property type="component" value="Chromosome"/>
</dbReference>
<reference evidence="2 3" key="1">
    <citation type="submission" date="2023-09" db="EMBL/GenBank/DDBJ databases">
        <authorList>
            <person name="Golyshina O.V."/>
            <person name="Lunev E.A."/>
            <person name="Bargiela R."/>
            <person name="Gaines M.C."/>
            <person name="Daum B."/>
            <person name="Bale N.J."/>
            <person name="Koenen M."/>
            <person name="Sinninghe Damst J.S."/>
            <person name="Yakimov M."/>
            <person name="Golyshin P.N."/>
        </authorList>
    </citation>
    <scope>NUCLEOTIDE SEQUENCE [LARGE SCALE GENOMIC DNA]</scope>
    <source>
        <strain evidence="2 3">M1</strain>
    </source>
</reference>
<evidence type="ECO:0000259" key="1">
    <source>
        <dbReference type="Pfam" id="PF01610"/>
    </source>
</evidence>